<dbReference type="Proteomes" id="UP001465976">
    <property type="component" value="Unassembled WGS sequence"/>
</dbReference>
<sequence>MPPAPKSKPDSSSGKGKTPASTNGTTTPVSTAPSEKKTTSDAPAPSAGGKPDKKAYDTEQQRLKGEIDALQVKLSAVRDKIGLATKGGSGNEKRNALKAELDGIRDQQSTNKVSRTKILDQVKSHQESISKKIQDLQAAKTKIPYKNVAEVDARIKTLESQVESGSLKLADEKRALQEISQCKRSRRTVETFQADQDAIESERKKVDELKKLLDDPESQAISNRYTEIRAELDALKQEEDKAYQGRSKLFEERDDLQAQINGLYNDKRESSGKYREANDRYWTKVNEDRARRAERAKAQRAADEAEKKQEIAQRLKEEAEVPAFQAQIEDCQTLIDALSGKTTGEVTFKSTPLQPERGDIAGVPKLELRKVEAAPEGMVARKKKGDDDDNYFVAGKGKGKGNKKQGGKSNGNADTPAATSSQLNLPFSTLSALLTLSIPPPTSSADVSRVIENVKTKKAWFEANQARVTAENIAKAEADIQRLNNESKEAAKSQDSSSADAAVTPPNGGGERPPEPAPTPKAADVTSVAVPTEEVDSKLESVQEQNGEAEAEAQ</sequence>
<proteinExistence type="predicted"/>
<feature type="coiled-coil region" evidence="1">
    <location>
        <begin position="218"/>
        <end position="266"/>
    </location>
</feature>
<reference evidence="3 4" key="1">
    <citation type="submission" date="2024-02" db="EMBL/GenBank/DDBJ databases">
        <title>A draft genome for the cacao thread blight pathogen Marasmius crinis-equi.</title>
        <authorList>
            <person name="Cohen S.P."/>
            <person name="Baruah I.K."/>
            <person name="Amoako-Attah I."/>
            <person name="Bukari Y."/>
            <person name="Meinhardt L.W."/>
            <person name="Bailey B.A."/>
        </authorList>
    </citation>
    <scope>NUCLEOTIDE SEQUENCE [LARGE SCALE GENOMIC DNA]</scope>
    <source>
        <strain evidence="3 4">GH-76</strain>
    </source>
</reference>
<dbReference type="EMBL" id="JBAHYK010000051">
    <property type="protein sequence ID" value="KAL0579698.1"/>
    <property type="molecule type" value="Genomic_DNA"/>
</dbReference>
<accession>A0ABR3FVZ8</accession>
<dbReference type="PANTHER" id="PTHR31027">
    <property type="entry name" value="NUCLEAR SEGREGATION PROTEIN BFR1"/>
    <property type="match status" value="1"/>
</dbReference>
<keyword evidence="1" id="KW-0175">Coiled coil</keyword>
<comment type="caution">
    <text evidence="3">The sequence shown here is derived from an EMBL/GenBank/DDBJ whole genome shotgun (WGS) entry which is preliminary data.</text>
</comment>
<gene>
    <name evidence="3" type="primary">BFR1</name>
    <name evidence="3" type="ORF">V5O48_002328</name>
</gene>
<feature type="region of interest" description="Disordered" evidence="2">
    <location>
        <begin position="1"/>
        <end position="62"/>
    </location>
</feature>
<feature type="compositionally biased region" description="Polar residues" evidence="2">
    <location>
        <begin position="19"/>
        <end position="33"/>
    </location>
</feature>
<keyword evidence="4" id="KW-1185">Reference proteome</keyword>
<feature type="compositionally biased region" description="Basic and acidic residues" evidence="2">
    <location>
        <begin position="50"/>
        <end position="62"/>
    </location>
</feature>
<dbReference type="InterPro" id="IPR039604">
    <property type="entry name" value="Bfr1"/>
</dbReference>
<protein>
    <submittedName>
        <fullName evidence="3">Multicopy suppressor of BFA (Brefeldin A)</fullName>
    </submittedName>
</protein>
<feature type="compositionally biased region" description="Low complexity" evidence="2">
    <location>
        <begin position="493"/>
        <end position="506"/>
    </location>
</feature>
<organism evidence="3 4">
    <name type="scientific">Marasmius crinis-equi</name>
    <dbReference type="NCBI Taxonomy" id="585013"/>
    <lineage>
        <taxon>Eukaryota</taxon>
        <taxon>Fungi</taxon>
        <taxon>Dikarya</taxon>
        <taxon>Basidiomycota</taxon>
        <taxon>Agaricomycotina</taxon>
        <taxon>Agaricomycetes</taxon>
        <taxon>Agaricomycetidae</taxon>
        <taxon>Agaricales</taxon>
        <taxon>Marasmiineae</taxon>
        <taxon>Marasmiaceae</taxon>
        <taxon>Marasmius</taxon>
    </lineage>
</organism>
<evidence type="ECO:0000256" key="1">
    <source>
        <dbReference type="SAM" id="Coils"/>
    </source>
</evidence>
<dbReference type="PANTHER" id="PTHR31027:SF2">
    <property type="entry name" value="LEBERCILIN DOMAIN-CONTAINING PROTEIN"/>
    <property type="match status" value="1"/>
</dbReference>
<feature type="compositionally biased region" description="Basic residues" evidence="2">
    <location>
        <begin position="397"/>
        <end position="406"/>
    </location>
</feature>
<name>A0ABR3FVZ8_9AGAR</name>
<feature type="region of interest" description="Disordered" evidence="2">
    <location>
        <begin position="377"/>
        <end position="422"/>
    </location>
</feature>
<evidence type="ECO:0000313" key="3">
    <source>
        <dbReference type="EMBL" id="KAL0579698.1"/>
    </source>
</evidence>
<feature type="region of interest" description="Disordered" evidence="2">
    <location>
        <begin position="484"/>
        <end position="554"/>
    </location>
</feature>
<evidence type="ECO:0000256" key="2">
    <source>
        <dbReference type="SAM" id="MobiDB-lite"/>
    </source>
</evidence>
<evidence type="ECO:0000313" key="4">
    <source>
        <dbReference type="Proteomes" id="UP001465976"/>
    </source>
</evidence>